<comment type="caution">
    <text evidence="1">The sequence shown here is derived from an EMBL/GenBank/DDBJ whole genome shotgun (WGS) entry which is preliminary data.</text>
</comment>
<dbReference type="RefSeq" id="WP_281033006.1">
    <property type="nucleotide sequence ID" value="NZ_JBIAQY010000020.1"/>
</dbReference>
<dbReference type="Proteomes" id="UP001601992">
    <property type="component" value="Unassembled WGS sequence"/>
</dbReference>
<sequence>MKFLLSLTFPDAGRIRRGNARFVAANRAQRFAATVGPAGDVERL</sequence>
<evidence type="ECO:0000313" key="2">
    <source>
        <dbReference type="Proteomes" id="UP001601992"/>
    </source>
</evidence>
<organism evidence="1 2">
    <name type="scientific">Nocardia jiangxiensis</name>
    <dbReference type="NCBI Taxonomy" id="282685"/>
    <lineage>
        <taxon>Bacteria</taxon>
        <taxon>Bacillati</taxon>
        <taxon>Actinomycetota</taxon>
        <taxon>Actinomycetes</taxon>
        <taxon>Mycobacteriales</taxon>
        <taxon>Nocardiaceae</taxon>
        <taxon>Nocardia</taxon>
    </lineage>
</organism>
<accession>A0ABW6SBQ4</accession>
<evidence type="ECO:0000313" key="1">
    <source>
        <dbReference type="EMBL" id="MFF3573669.1"/>
    </source>
</evidence>
<protein>
    <submittedName>
        <fullName evidence="1">Uncharacterized protein</fullName>
    </submittedName>
</protein>
<dbReference type="EMBL" id="JBIAQY010000020">
    <property type="protein sequence ID" value="MFF3573669.1"/>
    <property type="molecule type" value="Genomic_DNA"/>
</dbReference>
<reference evidence="1 2" key="1">
    <citation type="submission" date="2024-10" db="EMBL/GenBank/DDBJ databases">
        <title>The Natural Products Discovery Center: Release of the First 8490 Sequenced Strains for Exploring Actinobacteria Biosynthetic Diversity.</title>
        <authorList>
            <person name="Kalkreuter E."/>
            <person name="Kautsar S.A."/>
            <person name="Yang D."/>
            <person name="Bader C.D."/>
            <person name="Teijaro C.N."/>
            <person name="Fluegel L."/>
            <person name="Davis C.M."/>
            <person name="Simpson J.R."/>
            <person name="Lauterbach L."/>
            <person name="Steele A.D."/>
            <person name="Gui C."/>
            <person name="Meng S."/>
            <person name="Li G."/>
            <person name="Viehrig K."/>
            <person name="Ye F."/>
            <person name="Su P."/>
            <person name="Kiefer A.F."/>
            <person name="Nichols A."/>
            <person name="Cepeda A.J."/>
            <person name="Yan W."/>
            <person name="Fan B."/>
            <person name="Jiang Y."/>
            <person name="Adhikari A."/>
            <person name="Zheng C.-J."/>
            <person name="Schuster L."/>
            <person name="Cowan T.M."/>
            <person name="Smanski M.J."/>
            <person name="Chevrette M.G."/>
            <person name="De Carvalho L.P.S."/>
            <person name="Shen B."/>
        </authorList>
    </citation>
    <scope>NUCLEOTIDE SEQUENCE [LARGE SCALE GENOMIC DNA]</scope>
    <source>
        <strain evidence="1 2">NPDC002593</strain>
    </source>
</reference>
<name>A0ABW6SBQ4_9NOCA</name>
<gene>
    <name evidence="1" type="ORF">ACFYXQ_38520</name>
</gene>
<keyword evidence="2" id="KW-1185">Reference proteome</keyword>
<proteinExistence type="predicted"/>